<dbReference type="EMBL" id="CAJFCW020000006">
    <property type="protein sequence ID" value="CAG9128287.1"/>
    <property type="molecule type" value="Genomic_DNA"/>
</dbReference>
<name>A0A811LVG0_9BILA</name>
<evidence type="ECO:0000256" key="1">
    <source>
        <dbReference type="SAM" id="MobiDB-lite"/>
    </source>
</evidence>
<proteinExistence type="predicted"/>
<evidence type="ECO:0000313" key="3">
    <source>
        <dbReference type="EMBL" id="CAD5231005.1"/>
    </source>
</evidence>
<feature type="region of interest" description="Disordered" evidence="1">
    <location>
        <begin position="217"/>
        <end position="247"/>
    </location>
</feature>
<feature type="compositionally biased region" description="Polar residues" evidence="1">
    <location>
        <begin position="223"/>
        <end position="247"/>
    </location>
</feature>
<sequence>MKRLVVALLATAVAAQSRDAQCLGRCMNTAVSNSQRIEANQFTSICKTYEQTANCIFNCNQNSRSWWSVGNNLINQCNQRLDTAINRNQQCYVKNLDSAQSSCNRQCRGSNGGNLWNDQNQDRFCFNNNCFLGCLADNLNRRCSGAGRDLANVFWSPYDTIYNSPALWNIYTQTTAQVQPWCRPYFYGQHPGQSSSSGGGGGGVGISSVNQQVAVAQTNVSSGGQTSGNSGAQASQPTLPANQAPNN</sequence>
<feature type="signal peptide" evidence="2">
    <location>
        <begin position="1"/>
        <end position="20"/>
    </location>
</feature>
<reference evidence="3" key="1">
    <citation type="submission" date="2020-09" db="EMBL/GenBank/DDBJ databases">
        <authorList>
            <person name="Kikuchi T."/>
        </authorList>
    </citation>
    <scope>NUCLEOTIDE SEQUENCE</scope>
    <source>
        <strain evidence="3">SH1</strain>
    </source>
</reference>
<dbReference type="OrthoDB" id="10413367at2759"/>
<dbReference type="Proteomes" id="UP000783686">
    <property type="component" value="Unassembled WGS sequence"/>
</dbReference>
<feature type="chain" id="PRO_5035595717" evidence="2">
    <location>
        <begin position="21"/>
        <end position="247"/>
    </location>
</feature>
<dbReference type="EMBL" id="CAJFDH010000006">
    <property type="protein sequence ID" value="CAD5231005.1"/>
    <property type="molecule type" value="Genomic_DNA"/>
</dbReference>
<protein>
    <submittedName>
        <fullName evidence="3">Uncharacterized protein</fullName>
    </submittedName>
</protein>
<accession>A0A811LVG0</accession>
<dbReference type="Proteomes" id="UP000614601">
    <property type="component" value="Unassembled WGS sequence"/>
</dbReference>
<organism evidence="3 4">
    <name type="scientific">Bursaphelenchus okinawaensis</name>
    <dbReference type="NCBI Taxonomy" id="465554"/>
    <lineage>
        <taxon>Eukaryota</taxon>
        <taxon>Metazoa</taxon>
        <taxon>Ecdysozoa</taxon>
        <taxon>Nematoda</taxon>
        <taxon>Chromadorea</taxon>
        <taxon>Rhabditida</taxon>
        <taxon>Tylenchina</taxon>
        <taxon>Tylenchomorpha</taxon>
        <taxon>Aphelenchoidea</taxon>
        <taxon>Aphelenchoididae</taxon>
        <taxon>Bursaphelenchus</taxon>
    </lineage>
</organism>
<gene>
    <name evidence="3" type="ORF">BOKJ2_LOCUS14425</name>
</gene>
<evidence type="ECO:0000313" key="4">
    <source>
        <dbReference type="Proteomes" id="UP000614601"/>
    </source>
</evidence>
<dbReference type="AlphaFoldDB" id="A0A811LVG0"/>
<keyword evidence="2" id="KW-0732">Signal</keyword>
<comment type="caution">
    <text evidence="3">The sequence shown here is derived from an EMBL/GenBank/DDBJ whole genome shotgun (WGS) entry which is preliminary data.</text>
</comment>
<evidence type="ECO:0000256" key="2">
    <source>
        <dbReference type="SAM" id="SignalP"/>
    </source>
</evidence>
<keyword evidence="4" id="KW-1185">Reference proteome</keyword>